<evidence type="ECO:0000256" key="1">
    <source>
        <dbReference type="SAM" id="MobiDB-lite"/>
    </source>
</evidence>
<gene>
    <name evidence="3" type="primary">LOC103520680</name>
</gene>
<accession>A0A1S4EPT9</accession>
<feature type="compositionally biased region" description="Low complexity" evidence="1">
    <location>
        <begin position="84"/>
        <end position="95"/>
    </location>
</feature>
<evidence type="ECO:0000313" key="2">
    <source>
        <dbReference type="Proteomes" id="UP000079169"/>
    </source>
</evidence>
<name>A0A1S4EPT9_DIACI</name>
<dbReference type="Proteomes" id="UP000079169">
    <property type="component" value="Unplaced"/>
</dbReference>
<organism evidence="2 3">
    <name type="scientific">Diaphorina citri</name>
    <name type="common">Asian citrus psyllid</name>
    <dbReference type="NCBI Taxonomy" id="121845"/>
    <lineage>
        <taxon>Eukaryota</taxon>
        <taxon>Metazoa</taxon>
        <taxon>Ecdysozoa</taxon>
        <taxon>Arthropoda</taxon>
        <taxon>Hexapoda</taxon>
        <taxon>Insecta</taxon>
        <taxon>Pterygota</taxon>
        <taxon>Neoptera</taxon>
        <taxon>Paraneoptera</taxon>
        <taxon>Hemiptera</taxon>
        <taxon>Sternorrhyncha</taxon>
        <taxon>Psylloidea</taxon>
        <taxon>Psyllidae</taxon>
        <taxon>Diaphorininae</taxon>
        <taxon>Diaphorina</taxon>
    </lineage>
</organism>
<sequence>QAEIDRQKKLILDGKMPFSDAPSELTNHPVFKITQITHQMLDEKKYKAKRCKKSAPNNHDHKASPGGQQNPQHLCVDASGGRASSQSGDPSEQSSARTDGDNTVQAGDMGEQEYVFTQEQFDRLRYETQSVKYLRGLETVQEIYETANLIVGELQLHNVK</sequence>
<dbReference type="AlphaFoldDB" id="A0A1S4EPT9"/>
<feature type="non-terminal residue" evidence="3">
    <location>
        <position position="1"/>
    </location>
</feature>
<dbReference type="GeneID" id="103520680"/>
<evidence type="ECO:0000313" key="3">
    <source>
        <dbReference type="RefSeq" id="XP_017304082.1"/>
    </source>
</evidence>
<dbReference type="RefSeq" id="XP_017304082.1">
    <property type="nucleotide sequence ID" value="XM_017448593.1"/>
</dbReference>
<dbReference type="KEGG" id="dci:103520680"/>
<reference evidence="3" key="1">
    <citation type="submission" date="2025-08" db="UniProtKB">
        <authorList>
            <consortium name="RefSeq"/>
        </authorList>
    </citation>
    <scope>IDENTIFICATION</scope>
</reference>
<keyword evidence="2" id="KW-1185">Reference proteome</keyword>
<dbReference type="PaxDb" id="121845-A0A1S4EPT9"/>
<feature type="compositionally biased region" description="Basic and acidic residues" evidence="1">
    <location>
        <begin position="1"/>
        <end position="12"/>
    </location>
</feature>
<proteinExistence type="predicted"/>
<feature type="region of interest" description="Disordered" evidence="1">
    <location>
        <begin position="1"/>
        <end position="30"/>
    </location>
</feature>
<protein>
    <submittedName>
        <fullName evidence="3">Uncharacterized protein LOC103520680</fullName>
    </submittedName>
</protein>
<feature type="region of interest" description="Disordered" evidence="1">
    <location>
        <begin position="44"/>
        <end position="110"/>
    </location>
</feature>